<keyword evidence="9 16" id="KW-0756">Sterol biosynthesis</keyword>
<dbReference type="PANTHER" id="PTHR21257">
    <property type="entry name" value="DELTA(14)-STEROL REDUCTASE"/>
    <property type="match status" value="1"/>
</dbReference>
<accession>A3LU51</accession>
<dbReference type="GO" id="GO:0006696">
    <property type="term" value="P:ergosterol biosynthetic process"/>
    <property type="evidence" value="ECO:0007669"/>
    <property type="project" value="EnsemblFungi"/>
</dbReference>
<evidence type="ECO:0000256" key="3">
    <source>
        <dbReference type="ARBA" id="ARBA00022516"/>
    </source>
</evidence>
<evidence type="ECO:0000256" key="6">
    <source>
        <dbReference type="ARBA" id="ARBA00022955"/>
    </source>
</evidence>
<evidence type="ECO:0000256" key="9">
    <source>
        <dbReference type="ARBA" id="ARBA00023011"/>
    </source>
</evidence>
<keyword evidence="10 16" id="KW-0443">Lipid metabolism</keyword>
<dbReference type="PANTHER" id="PTHR21257:SF52">
    <property type="entry name" value="DELTA(14)-STEROL REDUCTASE TM7SF2"/>
    <property type="match status" value="1"/>
</dbReference>
<keyword evidence="13 16" id="KW-0753">Steroid metabolism</keyword>
<comment type="catalytic activity">
    <reaction evidence="14">
        <text>4,4-dimethyl-5alpha-cholesta-8,24-dien-3beta-ol + NADP(+) = 4,4-dimethyl-5alpha-cholesta-8,14,24-trien-3beta-ol + NADPH + H(+)</text>
        <dbReference type="Rhea" id="RHEA:18561"/>
        <dbReference type="ChEBI" id="CHEBI:15378"/>
        <dbReference type="ChEBI" id="CHEBI:17813"/>
        <dbReference type="ChEBI" id="CHEBI:18364"/>
        <dbReference type="ChEBI" id="CHEBI:57783"/>
        <dbReference type="ChEBI" id="CHEBI:58349"/>
        <dbReference type="EC" id="1.3.1.70"/>
    </reaction>
    <physiologicalReaction direction="right-to-left" evidence="14">
        <dbReference type="Rhea" id="RHEA:18563"/>
    </physiologicalReaction>
</comment>
<comment type="subcellular location">
    <subcellularLocation>
        <location evidence="1">Membrane</location>
        <topology evidence="1">Multi-pass membrane protein</topology>
    </subcellularLocation>
</comment>
<dbReference type="eggNOG" id="KOG1435">
    <property type="taxonomic scope" value="Eukaryota"/>
</dbReference>
<dbReference type="GO" id="GO:0005789">
    <property type="term" value="C:endoplasmic reticulum membrane"/>
    <property type="evidence" value="ECO:0007669"/>
    <property type="project" value="TreeGrafter"/>
</dbReference>
<keyword evidence="5" id="KW-0521">NADP</keyword>
<dbReference type="PROSITE" id="PS01017">
    <property type="entry name" value="STEROL_REDUCT_1"/>
    <property type="match status" value="1"/>
</dbReference>
<evidence type="ECO:0000313" key="18">
    <source>
        <dbReference type="Proteomes" id="UP000002258"/>
    </source>
</evidence>
<evidence type="ECO:0000256" key="7">
    <source>
        <dbReference type="ARBA" id="ARBA00022989"/>
    </source>
</evidence>
<evidence type="ECO:0000256" key="16">
    <source>
        <dbReference type="RuleBase" id="RU369120"/>
    </source>
</evidence>
<dbReference type="RefSeq" id="XP_001384209.2">
    <property type="nucleotide sequence ID" value="XM_001384172.1"/>
</dbReference>
<dbReference type="GO" id="GO:0050613">
    <property type="term" value="F:Delta14-sterol reductase activity"/>
    <property type="evidence" value="ECO:0007669"/>
    <property type="project" value="UniProtKB-EC"/>
</dbReference>
<evidence type="ECO:0000256" key="8">
    <source>
        <dbReference type="ARBA" id="ARBA00023002"/>
    </source>
</evidence>
<feature type="transmembrane region" description="Helical" evidence="16">
    <location>
        <begin position="311"/>
        <end position="331"/>
    </location>
</feature>
<evidence type="ECO:0000256" key="10">
    <source>
        <dbReference type="ARBA" id="ARBA00023098"/>
    </source>
</evidence>
<comment type="caution">
    <text evidence="16">Lacks conserved residue(s) required for the propagation of feature annotation.</text>
</comment>
<protein>
    <recommendedName>
        <fullName evidence="16">Delta(14)-sterol reductase</fullName>
    </recommendedName>
    <alternativeName>
        <fullName evidence="16">C-14 sterol reductase</fullName>
    </alternativeName>
    <alternativeName>
        <fullName evidence="16">Sterol C14-reductase</fullName>
    </alternativeName>
</protein>
<dbReference type="STRING" id="322104.A3LU51"/>
<dbReference type="OrthoDB" id="10262235at2759"/>
<dbReference type="OMA" id="EWCELRP"/>
<evidence type="ECO:0000256" key="11">
    <source>
        <dbReference type="ARBA" id="ARBA00023136"/>
    </source>
</evidence>
<keyword evidence="6 16" id="KW-0752">Steroid biosynthesis</keyword>
<dbReference type="GeneID" id="4839027"/>
<evidence type="ECO:0000313" key="17">
    <source>
        <dbReference type="EMBL" id="ABN66180.2"/>
    </source>
</evidence>
<comment type="pathway">
    <text evidence="15">Steroid biosynthesis; zymosterol biosynthesis; zymosterol from lanosterol: step 2/6.</text>
</comment>
<dbReference type="InParanoid" id="A3LU51"/>
<gene>
    <name evidence="17" type="ORF">PICST_36016</name>
</gene>
<keyword evidence="12 16" id="KW-1207">Sterol metabolism</keyword>
<proteinExistence type="inferred from homology"/>
<dbReference type="FunFam" id="1.20.120.1630:FF:000009">
    <property type="entry name" value="C-14 sterol reductase"/>
    <property type="match status" value="1"/>
</dbReference>
<evidence type="ECO:0000256" key="13">
    <source>
        <dbReference type="ARBA" id="ARBA00023221"/>
    </source>
</evidence>
<evidence type="ECO:0000256" key="15">
    <source>
        <dbReference type="ARBA" id="ARBA00060638"/>
    </source>
</evidence>
<keyword evidence="4 16" id="KW-0812">Transmembrane</keyword>
<feature type="transmembrane region" description="Helical" evidence="16">
    <location>
        <begin position="149"/>
        <end position="173"/>
    </location>
</feature>
<feature type="transmembrane region" description="Helical" evidence="16">
    <location>
        <begin position="74"/>
        <end position="91"/>
    </location>
</feature>
<evidence type="ECO:0000256" key="14">
    <source>
        <dbReference type="ARBA" id="ARBA00052254"/>
    </source>
</evidence>
<sequence>MSKLNPVTTHREFSGLPGAIGITIGLPSLIIFFALVSNEAYSVQGINLDFQAILSQLPQSSQEWIDLVFDKTVWAAYLVWFFVLVALDFVLPGKHMKGTTLRDGTQLDYKINGLAMSSTLIAVLLARFYQTENGYLPELSFIYDNQMKLTLVTTVFSFLLAVFVYVISFVPLVKPNAHGTRERILSINGNTGNPIYDWFIGRELNPRIGSWDIKLFCELRPGLLLWFLINLSCLHNQYHKYGQVTDSVILINVLQGFYVFDGVLNEEGLLSMIDITTDGFGFMLSFGDLAWLPWVYSFQARYLSLPENTLTLGRGNVAIIVGIMALGYYIFHSSNKQKSDFRQGKLEHLQLESIQTTTGSRLLCDGWWGASQHINYLGDWLIGWAWCLPTGFQTPLTYFYVVYFGTLLVHRQTRDEAKCRAKYGKQWEEYEEKVPYKIIPYVY</sequence>
<evidence type="ECO:0000256" key="1">
    <source>
        <dbReference type="ARBA" id="ARBA00004141"/>
    </source>
</evidence>
<comment type="similarity">
    <text evidence="2 16">Belongs to the ERG4/ERG24 family.</text>
</comment>
<feature type="transmembrane region" description="Helical" evidence="16">
    <location>
        <begin position="111"/>
        <end position="129"/>
    </location>
</feature>
<reference evidence="17 18" key="1">
    <citation type="journal article" date="2007" name="Nat. Biotechnol.">
        <title>Genome sequence of the lignocellulose-bioconverting and xylose-fermenting yeast Pichia stipitis.</title>
        <authorList>
            <person name="Jeffries T.W."/>
            <person name="Grigoriev I.V."/>
            <person name="Grimwood J."/>
            <person name="Laplaza J.M."/>
            <person name="Aerts A."/>
            <person name="Salamov A."/>
            <person name="Schmutz J."/>
            <person name="Lindquist E."/>
            <person name="Dehal P."/>
            <person name="Shapiro H."/>
            <person name="Jin Y.S."/>
            <person name="Passoth V."/>
            <person name="Richardson P.M."/>
        </authorList>
    </citation>
    <scope>NUCLEOTIDE SEQUENCE [LARGE SCALE GENOMIC DNA]</scope>
    <source>
        <strain evidence="18">ATCC 58785 / CBS 6054 / NBRC 10063 / NRRL Y-11545</strain>
    </source>
</reference>
<keyword evidence="11 16" id="KW-0472">Membrane</keyword>
<evidence type="ECO:0000256" key="12">
    <source>
        <dbReference type="ARBA" id="ARBA00023166"/>
    </source>
</evidence>
<dbReference type="Gene3D" id="1.20.120.1630">
    <property type="match status" value="1"/>
</dbReference>
<dbReference type="Pfam" id="PF01222">
    <property type="entry name" value="ERG4_ERG24"/>
    <property type="match status" value="1"/>
</dbReference>
<dbReference type="FunCoup" id="A3LU51">
    <property type="interactions" value="501"/>
</dbReference>
<dbReference type="Proteomes" id="UP000002258">
    <property type="component" value="Chromosome 4"/>
</dbReference>
<organism evidence="17 18">
    <name type="scientific">Scheffersomyces stipitis (strain ATCC 58785 / CBS 6054 / NBRC 10063 / NRRL Y-11545)</name>
    <name type="common">Yeast</name>
    <name type="synonym">Pichia stipitis</name>
    <dbReference type="NCBI Taxonomy" id="322104"/>
    <lineage>
        <taxon>Eukaryota</taxon>
        <taxon>Fungi</taxon>
        <taxon>Dikarya</taxon>
        <taxon>Ascomycota</taxon>
        <taxon>Saccharomycotina</taxon>
        <taxon>Pichiomycetes</taxon>
        <taxon>Debaryomycetaceae</taxon>
        <taxon>Scheffersomyces</taxon>
    </lineage>
</organism>
<keyword evidence="3 16" id="KW-0444">Lipid biosynthesis</keyword>
<dbReference type="HOGENOM" id="CLU_015631_0_3_1"/>
<feature type="transmembrane region" description="Helical" evidence="16">
    <location>
        <begin position="12"/>
        <end position="35"/>
    </location>
</feature>
<name>A3LU51_PICST</name>
<evidence type="ECO:0000256" key="5">
    <source>
        <dbReference type="ARBA" id="ARBA00022857"/>
    </source>
</evidence>
<dbReference type="KEGG" id="pic:PICST_36016"/>
<dbReference type="PROSITE" id="PS01018">
    <property type="entry name" value="STEROL_REDUCT_2"/>
    <property type="match status" value="1"/>
</dbReference>
<dbReference type="EMBL" id="CP000498">
    <property type="protein sequence ID" value="ABN66180.2"/>
    <property type="molecule type" value="Genomic_DNA"/>
</dbReference>
<keyword evidence="7 16" id="KW-1133">Transmembrane helix</keyword>
<dbReference type="AlphaFoldDB" id="A3LU51"/>
<keyword evidence="18" id="KW-1185">Reference proteome</keyword>
<dbReference type="InterPro" id="IPR001171">
    <property type="entry name" value="ERG24_DHCR-like"/>
</dbReference>
<dbReference type="InterPro" id="IPR018083">
    <property type="entry name" value="Sterol_reductase_CS"/>
</dbReference>
<evidence type="ECO:0000256" key="2">
    <source>
        <dbReference type="ARBA" id="ARBA00005402"/>
    </source>
</evidence>
<feature type="transmembrane region" description="Helical" evidence="16">
    <location>
        <begin position="280"/>
        <end position="299"/>
    </location>
</feature>
<evidence type="ECO:0000256" key="4">
    <source>
        <dbReference type="ARBA" id="ARBA00022692"/>
    </source>
</evidence>
<keyword evidence="8 16" id="KW-0560">Oxidoreductase</keyword>